<keyword evidence="6" id="KW-1185">Reference proteome</keyword>
<protein>
    <submittedName>
        <fullName evidence="5">The flavin domain of cellobiose dehydrogenase</fullName>
    </submittedName>
</protein>
<keyword evidence="3" id="KW-0285">Flavoprotein</keyword>
<comment type="similarity">
    <text evidence="2">Belongs to the GMC oxidoreductase family.</text>
</comment>
<dbReference type="InterPro" id="IPR036188">
    <property type="entry name" value="FAD/NAD-bd_sf"/>
</dbReference>
<name>A0A5C3MNF7_9AGAM</name>
<gene>
    <name evidence="5" type="ORF">OE88DRAFT_1739031</name>
</gene>
<dbReference type="InterPro" id="IPR053208">
    <property type="entry name" value="GMC_Oxidoreductase_CD"/>
</dbReference>
<dbReference type="Gene3D" id="3.50.50.60">
    <property type="entry name" value="FAD/NAD(P)-binding domain"/>
    <property type="match status" value="1"/>
</dbReference>
<dbReference type="InterPro" id="IPR000172">
    <property type="entry name" value="GMC_OxRdtase_N"/>
</dbReference>
<feature type="domain" description="Glucose-methanol-choline oxidoreductase N-terminal" evidence="4">
    <location>
        <begin position="290"/>
        <end position="304"/>
    </location>
</feature>
<feature type="binding site" evidence="3">
    <location>
        <begin position="559"/>
        <end position="560"/>
    </location>
    <ligand>
        <name>FAD</name>
        <dbReference type="ChEBI" id="CHEBI:57692"/>
    </ligand>
</feature>
<dbReference type="InterPro" id="IPR012132">
    <property type="entry name" value="GMC_OxRdtase"/>
</dbReference>
<dbReference type="AlphaFoldDB" id="A0A5C3MNF7"/>
<dbReference type="Gene3D" id="3.30.410.10">
    <property type="entry name" value="Cholesterol Oxidase, domain 2"/>
    <property type="match status" value="1"/>
</dbReference>
<dbReference type="PIRSF" id="PIRSF000137">
    <property type="entry name" value="Alcohol_oxidase"/>
    <property type="match status" value="1"/>
</dbReference>
<evidence type="ECO:0000313" key="6">
    <source>
        <dbReference type="Proteomes" id="UP000305948"/>
    </source>
</evidence>
<accession>A0A5C3MNF7</accession>
<evidence type="ECO:0000259" key="4">
    <source>
        <dbReference type="PROSITE" id="PS00624"/>
    </source>
</evidence>
<sequence length="578" mass="61983">MTGSLKVHKGGGDRLDDYPLLALSGSKDVADRYSLGLLPGHSLRHVAWSSTLTSKSYDYIIVGGGLTGIIVADRISETGKSVLMLERGGPSTGETGGTDVAPWANGTHLTKFDIPGVFESLFNDPNPWYWCNDITFFAGCLLGGGAEVNGALYFYPRDLYTDKVATRLPSTDHPSTDGKRYLEQSHDVVAQLLNTQGYSSITINDEPESKDHVYGYSPFDTLGGMRAGPAATYFQTAKERSNFDLELYAYVTNIVRNGSSITGVQTNDTSLGPDGVVSLNQGGRVILSAGSFGSPRILFQSGIGPSDMIRLVEGNPGAAAHLPPPSQYINLSVGYNVSDNPSINLVFTHPSIDSYNNWATVWTDPRPANAAQYLANRSGVLAAPSPKLSFWREYTSSDGRQRTMQGTVHPGGNGSVETSFPYNSSKVFTVTLYLSTGITSRGRVGINGSLTALPIEYPWFTDPVDKETLITALEDFVASVKQVPGLTLITPDNTTTILDYGKFNNYAPTAMNSNHWVGSNRISTSSSTGVVDANCKVFGTENLFIVDASIMPSLPTGNPQGALMSMAEQAVTKILALK</sequence>
<keyword evidence="3" id="KW-0274">FAD</keyword>
<dbReference type="Pfam" id="PF00732">
    <property type="entry name" value="GMC_oxred_N"/>
    <property type="match status" value="1"/>
</dbReference>
<dbReference type="Proteomes" id="UP000305948">
    <property type="component" value="Unassembled WGS sequence"/>
</dbReference>
<evidence type="ECO:0000256" key="1">
    <source>
        <dbReference type="ARBA" id="ARBA00001974"/>
    </source>
</evidence>
<dbReference type="PANTHER" id="PTHR47190:SF2">
    <property type="entry name" value="CELLOBIOSE DEHYDROGENASE (AFU_ORTHOLOGUE AFUA_2G17620)"/>
    <property type="match status" value="1"/>
</dbReference>
<dbReference type="GO" id="GO:0050660">
    <property type="term" value="F:flavin adenine dinucleotide binding"/>
    <property type="evidence" value="ECO:0007669"/>
    <property type="project" value="InterPro"/>
</dbReference>
<dbReference type="STRING" id="5364.A0A5C3MNF7"/>
<evidence type="ECO:0000256" key="3">
    <source>
        <dbReference type="PIRSR" id="PIRSR000137-2"/>
    </source>
</evidence>
<comment type="cofactor">
    <cofactor evidence="1 3">
        <name>FAD</name>
        <dbReference type="ChEBI" id="CHEBI:57692"/>
    </cofactor>
</comment>
<organism evidence="5 6">
    <name type="scientific">Heliocybe sulcata</name>
    <dbReference type="NCBI Taxonomy" id="5364"/>
    <lineage>
        <taxon>Eukaryota</taxon>
        <taxon>Fungi</taxon>
        <taxon>Dikarya</taxon>
        <taxon>Basidiomycota</taxon>
        <taxon>Agaricomycotina</taxon>
        <taxon>Agaricomycetes</taxon>
        <taxon>Gloeophyllales</taxon>
        <taxon>Gloeophyllaceae</taxon>
        <taxon>Heliocybe</taxon>
    </lineage>
</organism>
<feature type="binding site" evidence="3">
    <location>
        <position position="251"/>
    </location>
    <ligand>
        <name>FAD</name>
        <dbReference type="ChEBI" id="CHEBI:57692"/>
    </ligand>
</feature>
<dbReference type="PANTHER" id="PTHR47190">
    <property type="entry name" value="DEHYDROGENASE, PUTATIVE-RELATED"/>
    <property type="match status" value="1"/>
</dbReference>
<dbReference type="SUPFAM" id="SSF51905">
    <property type="entry name" value="FAD/NAD(P)-binding domain"/>
    <property type="match status" value="1"/>
</dbReference>
<dbReference type="Pfam" id="PF05199">
    <property type="entry name" value="GMC_oxred_C"/>
    <property type="match status" value="1"/>
</dbReference>
<dbReference type="EMBL" id="ML213526">
    <property type="protein sequence ID" value="TFK46999.1"/>
    <property type="molecule type" value="Genomic_DNA"/>
</dbReference>
<evidence type="ECO:0000313" key="5">
    <source>
        <dbReference type="EMBL" id="TFK46999.1"/>
    </source>
</evidence>
<proteinExistence type="inferred from homology"/>
<dbReference type="InterPro" id="IPR007867">
    <property type="entry name" value="GMC_OxRtase_C"/>
</dbReference>
<dbReference type="GO" id="GO:0016614">
    <property type="term" value="F:oxidoreductase activity, acting on CH-OH group of donors"/>
    <property type="evidence" value="ECO:0007669"/>
    <property type="project" value="InterPro"/>
</dbReference>
<dbReference type="PROSITE" id="PS00624">
    <property type="entry name" value="GMC_OXRED_2"/>
    <property type="match status" value="1"/>
</dbReference>
<dbReference type="SUPFAM" id="SSF54373">
    <property type="entry name" value="FAD-linked reductases, C-terminal domain"/>
    <property type="match status" value="1"/>
</dbReference>
<dbReference type="OrthoDB" id="413885at2759"/>
<evidence type="ECO:0000256" key="2">
    <source>
        <dbReference type="ARBA" id="ARBA00010790"/>
    </source>
</evidence>
<reference evidence="5 6" key="1">
    <citation type="journal article" date="2019" name="Nat. Ecol. Evol.">
        <title>Megaphylogeny resolves global patterns of mushroom evolution.</title>
        <authorList>
            <person name="Varga T."/>
            <person name="Krizsan K."/>
            <person name="Foldi C."/>
            <person name="Dima B."/>
            <person name="Sanchez-Garcia M."/>
            <person name="Sanchez-Ramirez S."/>
            <person name="Szollosi G.J."/>
            <person name="Szarkandi J.G."/>
            <person name="Papp V."/>
            <person name="Albert L."/>
            <person name="Andreopoulos W."/>
            <person name="Angelini C."/>
            <person name="Antonin V."/>
            <person name="Barry K.W."/>
            <person name="Bougher N.L."/>
            <person name="Buchanan P."/>
            <person name="Buyck B."/>
            <person name="Bense V."/>
            <person name="Catcheside P."/>
            <person name="Chovatia M."/>
            <person name="Cooper J."/>
            <person name="Damon W."/>
            <person name="Desjardin D."/>
            <person name="Finy P."/>
            <person name="Geml J."/>
            <person name="Haridas S."/>
            <person name="Hughes K."/>
            <person name="Justo A."/>
            <person name="Karasinski D."/>
            <person name="Kautmanova I."/>
            <person name="Kiss B."/>
            <person name="Kocsube S."/>
            <person name="Kotiranta H."/>
            <person name="LaButti K.M."/>
            <person name="Lechner B.E."/>
            <person name="Liimatainen K."/>
            <person name="Lipzen A."/>
            <person name="Lukacs Z."/>
            <person name="Mihaltcheva S."/>
            <person name="Morgado L.N."/>
            <person name="Niskanen T."/>
            <person name="Noordeloos M.E."/>
            <person name="Ohm R.A."/>
            <person name="Ortiz-Santana B."/>
            <person name="Ovrebo C."/>
            <person name="Racz N."/>
            <person name="Riley R."/>
            <person name="Savchenko A."/>
            <person name="Shiryaev A."/>
            <person name="Soop K."/>
            <person name="Spirin V."/>
            <person name="Szebenyi C."/>
            <person name="Tomsovsky M."/>
            <person name="Tulloss R.E."/>
            <person name="Uehling J."/>
            <person name="Grigoriev I.V."/>
            <person name="Vagvolgyi C."/>
            <person name="Papp T."/>
            <person name="Martin F.M."/>
            <person name="Miettinen O."/>
            <person name="Hibbett D.S."/>
            <person name="Nagy L.G."/>
        </authorList>
    </citation>
    <scope>NUCLEOTIDE SEQUENCE [LARGE SCALE GENOMIC DNA]</scope>
    <source>
        <strain evidence="5 6">OMC1185</strain>
    </source>
</reference>